<dbReference type="InterPro" id="IPR007887">
    <property type="entry name" value="MecA_N"/>
</dbReference>
<dbReference type="SUPFAM" id="SSF56519">
    <property type="entry name" value="Penicillin binding protein dimerisation domain"/>
    <property type="match status" value="1"/>
</dbReference>
<dbReference type="SUPFAM" id="SSF56601">
    <property type="entry name" value="beta-lactamase/transpeptidase-like"/>
    <property type="match status" value="1"/>
</dbReference>
<evidence type="ECO:0000259" key="5">
    <source>
        <dbReference type="Pfam" id="PF00905"/>
    </source>
</evidence>
<dbReference type="GO" id="GO:0008658">
    <property type="term" value="F:penicillin binding"/>
    <property type="evidence" value="ECO:0007669"/>
    <property type="project" value="InterPro"/>
</dbReference>
<dbReference type="STRING" id="1122155.SAMN02745158_02349"/>
<keyword evidence="3 4" id="KW-0472">Membrane</keyword>
<dbReference type="InterPro" id="IPR050515">
    <property type="entry name" value="Beta-lactam/transpept"/>
</dbReference>
<evidence type="ECO:0000256" key="2">
    <source>
        <dbReference type="ARBA" id="ARBA00007171"/>
    </source>
</evidence>
<dbReference type="PANTHER" id="PTHR30627:SF25">
    <property type="entry name" value="PENICILLIN-BINDING PROTEIN 3"/>
    <property type="match status" value="1"/>
</dbReference>
<accession>A0A1M4YET6</accession>
<dbReference type="InterPro" id="IPR012338">
    <property type="entry name" value="Beta-lactam/transpept-like"/>
</dbReference>
<evidence type="ECO:0000256" key="1">
    <source>
        <dbReference type="ARBA" id="ARBA00004370"/>
    </source>
</evidence>
<dbReference type="GO" id="GO:0071972">
    <property type="term" value="F:peptidoglycan L,D-transpeptidase activity"/>
    <property type="evidence" value="ECO:0007669"/>
    <property type="project" value="TreeGrafter"/>
</dbReference>
<dbReference type="InterPro" id="IPR036138">
    <property type="entry name" value="PBP_dimer_sf"/>
</dbReference>
<comment type="similarity">
    <text evidence="2">Belongs to the transpeptidase family.</text>
</comment>
<dbReference type="Gene3D" id="3.90.1310.10">
    <property type="entry name" value="Penicillin-binding protein 2a (Domain 2)"/>
    <property type="match status" value="1"/>
</dbReference>
<dbReference type="InterPro" id="IPR005311">
    <property type="entry name" value="PBP_dimer"/>
</dbReference>
<gene>
    <name evidence="8" type="ORF">SAMN02745158_02349</name>
</gene>
<comment type="subcellular location">
    <subcellularLocation>
        <location evidence="1">Membrane</location>
    </subcellularLocation>
</comment>
<keyword evidence="9" id="KW-1185">Reference proteome</keyword>
<protein>
    <submittedName>
        <fullName evidence="8">Penicillin-binding protein</fullName>
    </submittedName>
</protein>
<dbReference type="Gene3D" id="3.30.1390.30">
    <property type="entry name" value="Penicillin-binding protein 2a, domain 3"/>
    <property type="match status" value="1"/>
</dbReference>
<dbReference type="AlphaFoldDB" id="A0A1M4YET6"/>
<dbReference type="Pfam" id="PF03717">
    <property type="entry name" value="PBP_dimer"/>
    <property type="match status" value="1"/>
</dbReference>
<sequence>MGNRTEKERKTRKKRWKAAVIVLGICGAAAVSAGMFLWAVPGFHEKPEKLLVRYMECIEKKDYKGMYAMLSDESRTAYTEEAFILRNQKIYEGIETSEVSTEVVEIKKHKSQVTVSYQQTIKGVAGEFFFDNEAVFVKEKGYALQWDDHVIFPGLEKEDKVRVSVQEAARGEIQDRNGVVLAGQGMSTSVGVVPGKMGEDAAGDLEKMARLLGISADAIQSRLEAKWVREDTFVPIATLPKISELDTLTYEPEEETQQNQELQDALLEIPGVMLSDVDTRVYPLNKSASHLTGYVQKVTAEDLEKHEGEGYGTNSVIGRSGIEGLYEKELKGRDGYEIEIIDQEGNKKETLAFSAKEDGKNIQLTIDAELQQRLYEEFREEKSCSVAMNPYTGEVLALVSTPSFDSNEFIRGFSETRWSELNEDASTPLVNRYRQTLVPGSSFKPITAAIGLAAGAIDPDEDYGSEGISWQKDKSWGNYFVTTLHACEPATLENALICSDNIYFAKAALRIGAQPLQEALDKLGFGREIPFEIPMGKSQYSNSKEIDSEVMLADSGYGQGQILINPLHLAALYTAFVNEGSVIKPYLQYRETPGAEYWIPGAFTPEIAEQVKKGMEKVINTPEGTGYAAHREDVELAGKTGTAEIKATKEDTGGTELGWFGIFTADPNEKKPLLLLNMTEDVKDRGGSGCVVEHVNHILEQYFSEQ</sequence>
<evidence type="ECO:0000256" key="4">
    <source>
        <dbReference type="SAM" id="Phobius"/>
    </source>
</evidence>
<dbReference type="SUPFAM" id="SSF54427">
    <property type="entry name" value="NTF2-like"/>
    <property type="match status" value="1"/>
</dbReference>
<evidence type="ECO:0000313" key="9">
    <source>
        <dbReference type="Proteomes" id="UP000184245"/>
    </source>
</evidence>
<dbReference type="Gene3D" id="3.40.710.10">
    <property type="entry name" value="DD-peptidase/beta-lactamase superfamily"/>
    <property type="match status" value="1"/>
</dbReference>
<feature type="domain" description="NTF2-like N-terminal transpeptidase" evidence="7">
    <location>
        <begin position="47"/>
        <end position="159"/>
    </location>
</feature>
<dbReference type="OrthoDB" id="9766847at2"/>
<dbReference type="EMBL" id="FQVI01000011">
    <property type="protein sequence ID" value="SHF04334.1"/>
    <property type="molecule type" value="Genomic_DNA"/>
</dbReference>
<keyword evidence="4" id="KW-0812">Transmembrane</keyword>
<feature type="domain" description="Penicillin-binding protein transpeptidase" evidence="5">
    <location>
        <begin position="384"/>
        <end position="690"/>
    </location>
</feature>
<evidence type="ECO:0000259" key="6">
    <source>
        <dbReference type="Pfam" id="PF03717"/>
    </source>
</evidence>
<keyword evidence="4" id="KW-1133">Transmembrane helix</keyword>
<dbReference type="GO" id="GO:0005886">
    <property type="term" value="C:plasma membrane"/>
    <property type="evidence" value="ECO:0007669"/>
    <property type="project" value="TreeGrafter"/>
</dbReference>
<dbReference type="RefSeq" id="WP_072851933.1">
    <property type="nucleotide sequence ID" value="NZ_FQVI01000011.1"/>
</dbReference>
<dbReference type="Pfam" id="PF00905">
    <property type="entry name" value="Transpeptidase"/>
    <property type="match status" value="1"/>
</dbReference>
<dbReference type="GO" id="GO:0071555">
    <property type="term" value="P:cell wall organization"/>
    <property type="evidence" value="ECO:0007669"/>
    <property type="project" value="TreeGrafter"/>
</dbReference>
<proteinExistence type="inferred from homology"/>
<evidence type="ECO:0000259" key="7">
    <source>
        <dbReference type="Pfam" id="PF05223"/>
    </source>
</evidence>
<dbReference type="GO" id="GO:0046677">
    <property type="term" value="P:response to antibiotic"/>
    <property type="evidence" value="ECO:0007669"/>
    <property type="project" value="InterPro"/>
</dbReference>
<evidence type="ECO:0000313" key="8">
    <source>
        <dbReference type="EMBL" id="SHF04334.1"/>
    </source>
</evidence>
<feature type="domain" description="Penicillin-binding protein dimerisation" evidence="6">
    <location>
        <begin position="166"/>
        <end position="350"/>
    </location>
</feature>
<dbReference type="Proteomes" id="UP000184245">
    <property type="component" value="Unassembled WGS sequence"/>
</dbReference>
<evidence type="ECO:0000256" key="3">
    <source>
        <dbReference type="ARBA" id="ARBA00023136"/>
    </source>
</evidence>
<dbReference type="PANTHER" id="PTHR30627">
    <property type="entry name" value="PEPTIDOGLYCAN D,D-TRANSPEPTIDASE"/>
    <property type="match status" value="1"/>
</dbReference>
<reference evidence="8 9" key="1">
    <citation type="submission" date="2016-11" db="EMBL/GenBank/DDBJ databases">
        <authorList>
            <person name="Jaros S."/>
            <person name="Januszkiewicz K."/>
            <person name="Wedrychowicz H."/>
        </authorList>
    </citation>
    <scope>NUCLEOTIDE SEQUENCE [LARGE SCALE GENOMIC DNA]</scope>
    <source>
        <strain evidence="8 9">DSM 17459</strain>
    </source>
</reference>
<dbReference type="InterPro" id="IPR032710">
    <property type="entry name" value="NTF2-like_dom_sf"/>
</dbReference>
<organism evidence="8 9">
    <name type="scientific">Lactonifactor longoviformis DSM 17459</name>
    <dbReference type="NCBI Taxonomy" id="1122155"/>
    <lineage>
        <taxon>Bacteria</taxon>
        <taxon>Bacillati</taxon>
        <taxon>Bacillota</taxon>
        <taxon>Clostridia</taxon>
        <taxon>Eubacteriales</taxon>
        <taxon>Clostridiaceae</taxon>
        <taxon>Lactonifactor</taxon>
    </lineage>
</organism>
<dbReference type="InterPro" id="IPR001460">
    <property type="entry name" value="PCN-bd_Tpept"/>
</dbReference>
<dbReference type="Pfam" id="PF05223">
    <property type="entry name" value="MecA_N"/>
    <property type="match status" value="1"/>
</dbReference>
<feature type="transmembrane region" description="Helical" evidence="4">
    <location>
        <begin position="20"/>
        <end position="40"/>
    </location>
</feature>
<dbReference type="Gene3D" id="3.10.450.100">
    <property type="entry name" value="NTF2-like, domain 1"/>
    <property type="match status" value="1"/>
</dbReference>
<name>A0A1M4YET6_9CLOT</name>